<name>A0A7G1Q8L7_9GAMM</name>
<keyword evidence="2" id="KW-1185">Reference proteome</keyword>
<dbReference type="AlphaFoldDB" id="A0A7G1Q8L7"/>
<gene>
    <name evidence="1" type="primary">GLYK</name>
    <name evidence="1" type="ORF">NSCAC_0567</name>
</gene>
<organism evidence="1 2">
    <name type="scientific">Candidatus Nitrosacidococcus tergens</name>
    <dbReference type="NCBI Taxonomy" id="553981"/>
    <lineage>
        <taxon>Bacteria</taxon>
        <taxon>Pseudomonadati</taxon>
        <taxon>Pseudomonadota</taxon>
        <taxon>Gammaproteobacteria</taxon>
        <taxon>Chromatiales</taxon>
        <taxon>Chromatiaceae</taxon>
        <taxon>Candidatus Nitrosacidococcus</taxon>
    </lineage>
</organism>
<sequence length="373" mass="43367">MYSMIEESRNTHIINVLQQLAEGRNTLPYCSKEIYSILVDLELDTYALWGKNLDKSNKRIYHNIQEKSRLLRLNSTILAKHDQLQIPPLETLWQVYLPIAIWIIEQQGELGKKPLVLGLSGAQGSGKSTLSRLLEFILTTYFHQKVATLSLDDFYFSHAKRQQLAQRVHPLFVTRGVPGTHDTMLAIKILQSLKSANADSITQFPKFDKKLDDRLPDTEGIIFQGQPDIIIFEGWCVGTLPMLEQQLTKPINQLESEEDKDGVWRHYINQALYYDYAQLFSLLDKLVFIKISSFQTVYKQRLEQEQNLIRLNQQEYLGNHTSEIRIMDKVAIKRFIAHFQRITEHMLIEVPSYADMVLEISDQREFLKIQAKN</sequence>
<evidence type="ECO:0000313" key="1">
    <source>
        <dbReference type="EMBL" id="CAB1275239.1"/>
    </source>
</evidence>
<evidence type="ECO:0000313" key="2">
    <source>
        <dbReference type="Proteomes" id="UP000516072"/>
    </source>
</evidence>
<accession>A0A7G1Q8L7</accession>
<reference evidence="1 2" key="1">
    <citation type="submission" date="2020-03" db="EMBL/GenBank/DDBJ databases">
        <authorList>
            <person name="Picone N."/>
        </authorList>
    </citation>
    <scope>NUCLEOTIDE SEQUENCE [LARGE SCALE GENOMIC DNA]</scope>
    <source>
        <strain evidence="1">NSCAC1</strain>
    </source>
</reference>
<proteinExistence type="predicted"/>
<keyword evidence="1" id="KW-0418">Kinase</keyword>
<dbReference type="SUPFAM" id="SSF52540">
    <property type="entry name" value="P-loop containing nucleoside triphosphate hydrolases"/>
    <property type="match status" value="1"/>
</dbReference>
<dbReference type="PANTHER" id="PTHR10285">
    <property type="entry name" value="URIDINE KINASE"/>
    <property type="match status" value="1"/>
</dbReference>
<dbReference type="GO" id="GO:0008887">
    <property type="term" value="F:glycerate kinase activity"/>
    <property type="evidence" value="ECO:0007669"/>
    <property type="project" value="UniProtKB-EC"/>
</dbReference>
<dbReference type="InterPro" id="IPR027417">
    <property type="entry name" value="P-loop_NTPase"/>
</dbReference>
<keyword evidence="1" id="KW-0808">Transferase</keyword>
<dbReference type="Gene3D" id="3.40.50.300">
    <property type="entry name" value="P-loop containing nucleotide triphosphate hydrolases"/>
    <property type="match status" value="1"/>
</dbReference>
<dbReference type="EC" id="2.7.1.31" evidence="1"/>
<dbReference type="KEGG" id="ntg:NSCAC_0567"/>
<dbReference type="EMBL" id="LR778175">
    <property type="protein sequence ID" value="CAB1275239.1"/>
    <property type="molecule type" value="Genomic_DNA"/>
</dbReference>
<protein>
    <submittedName>
        <fullName evidence="1">D-glycerate 3-kinase</fullName>
        <ecNumber evidence="1">2.7.1.31</ecNumber>
    </submittedName>
</protein>
<dbReference type="Proteomes" id="UP000516072">
    <property type="component" value="Chromosome"/>
</dbReference>